<proteinExistence type="predicted"/>
<evidence type="ECO:0000313" key="1">
    <source>
        <dbReference type="EMBL" id="PXY21148.1"/>
    </source>
</evidence>
<organism evidence="1 2">
    <name type="scientific">Prauserella muralis</name>
    <dbReference type="NCBI Taxonomy" id="588067"/>
    <lineage>
        <taxon>Bacteria</taxon>
        <taxon>Bacillati</taxon>
        <taxon>Actinomycetota</taxon>
        <taxon>Actinomycetes</taxon>
        <taxon>Pseudonocardiales</taxon>
        <taxon>Pseudonocardiaceae</taxon>
        <taxon>Prauserella</taxon>
    </lineage>
</organism>
<keyword evidence="2" id="KW-1185">Reference proteome</keyword>
<reference evidence="1 2" key="1">
    <citation type="submission" date="2016-07" db="EMBL/GenBank/DDBJ databases">
        <title>Draft genome sequence of Prauserella muralis DSM 45305, isolated from a mould-covered wall in an indoor environment.</title>
        <authorList>
            <person name="Ruckert C."/>
            <person name="Albersmeier A."/>
            <person name="Jiang C.-L."/>
            <person name="Jiang Y."/>
            <person name="Kalinowski J."/>
            <person name="Schneider O."/>
            <person name="Winkler A."/>
            <person name="Zotchev S.B."/>
        </authorList>
    </citation>
    <scope>NUCLEOTIDE SEQUENCE [LARGE SCALE GENOMIC DNA]</scope>
    <source>
        <strain evidence="1 2">DSM 45305</strain>
    </source>
</reference>
<evidence type="ECO:0000313" key="2">
    <source>
        <dbReference type="Proteomes" id="UP000249915"/>
    </source>
</evidence>
<dbReference type="EMBL" id="MASW01000006">
    <property type="protein sequence ID" value="PXY21148.1"/>
    <property type="molecule type" value="Genomic_DNA"/>
</dbReference>
<comment type="caution">
    <text evidence="1">The sequence shown here is derived from an EMBL/GenBank/DDBJ whole genome shotgun (WGS) entry which is preliminary data.</text>
</comment>
<accession>A0A2V4ALH5</accession>
<gene>
    <name evidence="1" type="ORF">BAY60_27155</name>
</gene>
<name>A0A2V4ALH5_9PSEU</name>
<protein>
    <submittedName>
        <fullName evidence="1">Uncharacterized protein</fullName>
    </submittedName>
</protein>
<dbReference type="OrthoDB" id="3474785at2"/>
<dbReference type="Proteomes" id="UP000249915">
    <property type="component" value="Unassembled WGS sequence"/>
</dbReference>
<sequence>MRLTRQGIKEGGALAVGGVALAAVALIVAAAIAAMAIFGWGWFKRSTAEFRGTTEQRERTVADPDYRITAYDRFFDLCAAVQSKEATLAALQDELGTEPPTTRVTQIRANLTAVTAARAADINQYNADAEKAGTAGQFRASNLPYRLDINDKETQCTA</sequence>
<dbReference type="AlphaFoldDB" id="A0A2V4ALH5"/>
<dbReference type="RefSeq" id="WP_112284389.1">
    <property type="nucleotide sequence ID" value="NZ_MASW01000006.1"/>
</dbReference>